<evidence type="ECO:0000313" key="3">
    <source>
        <dbReference type="Proteomes" id="UP000522720"/>
    </source>
</evidence>
<dbReference type="RefSeq" id="WP_168549604.1">
    <property type="nucleotide sequence ID" value="NZ_JAAXPR010000016.1"/>
</dbReference>
<proteinExistence type="predicted"/>
<dbReference type="Pfam" id="PF08000">
    <property type="entry name" value="bPH_1"/>
    <property type="match status" value="1"/>
</dbReference>
<dbReference type="SUPFAM" id="SSF50729">
    <property type="entry name" value="PH domain-like"/>
    <property type="match status" value="1"/>
</dbReference>
<reference evidence="2 3" key="1">
    <citation type="submission" date="2020-04" db="EMBL/GenBank/DDBJ databases">
        <title>MicrobeNet Type strains.</title>
        <authorList>
            <person name="Nicholson A.C."/>
        </authorList>
    </citation>
    <scope>NUCLEOTIDE SEQUENCE [LARGE SCALE GENOMIC DNA]</scope>
    <source>
        <strain evidence="2 3">CCUG 69612</strain>
    </source>
</reference>
<keyword evidence="3" id="KW-1185">Reference proteome</keyword>
<organism evidence="2 3">
    <name type="scientific">Streptococcus ovuberis</name>
    <dbReference type="NCBI Taxonomy" id="1936207"/>
    <lineage>
        <taxon>Bacteria</taxon>
        <taxon>Bacillati</taxon>
        <taxon>Bacillota</taxon>
        <taxon>Bacilli</taxon>
        <taxon>Lactobacillales</taxon>
        <taxon>Streptococcaceae</taxon>
        <taxon>Streptococcus</taxon>
    </lineage>
</organism>
<dbReference type="EMBL" id="JAAXPR010000016">
    <property type="protein sequence ID" value="NKZ20858.1"/>
    <property type="molecule type" value="Genomic_DNA"/>
</dbReference>
<dbReference type="AlphaFoldDB" id="A0A7X6MZV4"/>
<sequence length="120" mass="13712">MIDLAVAWTFTKETYAPENAIKLLRPDEDIVAVYKTTKDIAIFTDKRLIVRDAPPLAPKKVETYVLPYRAIQMWSTEKNGTILDFGADVALWTQVGRMKINLKKEIDLQKFEALLSDLIV</sequence>
<dbReference type="Gene3D" id="2.30.29.50">
    <property type="entry name" value="Bacterial Pleckstrin homology domain"/>
    <property type="match status" value="1"/>
</dbReference>
<evidence type="ECO:0000259" key="1">
    <source>
        <dbReference type="Pfam" id="PF08000"/>
    </source>
</evidence>
<feature type="domain" description="Bacterial Pleckstrin homology" evidence="1">
    <location>
        <begin position="12"/>
        <end position="118"/>
    </location>
</feature>
<gene>
    <name evidence="2" type="ORF">HF992_08460</name>
</gene>
<dbReference type="InterPro" id="IPR037063">
    <property type="entry name" value="PHb_sf"/>
</dbReference>
<dbReference type="InterPro" id="IPR012544">
    <property type="entry name" value="PHb"/>
</dbReference>
<comment type="caution">
    <text evidence="2">The sequence shown here is derived from an EMBL/GenBank/DDBJ whole genome shotgun (WGS) entry which is preliminary data.</text>
</comment>
<accession>A0A7X6MZV4</accession>
<dbReference type="Proteomes" id="UP000522720">
    <property type="component" value="Unassembled WGS sequence"/>
</dbReference>
<name>A0A7X6MZV4_9STRE</name>
<evidence type="ECO:0000313" key="2">
    <source>
        <dbReference type="EMBL" id="NKZ20858.1"/>
    </source>
</evidence>
<protein>
    <submittedName>
        <fullName evidence="2">PH domain-containing protein</fullName>
    </submittedName>
</protein>